<dbReference type="SUPFAM" id="SSF49785">
    <property type="entry name" value="Galactose-binding domain-like"/>
    <property type="match status" value="1"/>
</dbReference>
<dbReference type="Gene3D" id="2.60.120.260">
    <property type="entry name" value="Galactose-binding domain-like"/>
    <property type="match status" value="1"/>
</dbReference>
<evidence type="ECO:0000259" key="2">
    <source>
        <dbReference type="SMART" id="SM00939"/>
    </source>
</evidence>
<dbReference type="NCBIfam" id="TIGR00976">
    <property type="entry name" value="CocE_NonD"/>
    <property type="match status" value="1"/>
</dbReference>
<evidence type="ECO:0000313" key="3">
    <source>
        <dbReference type="EMBL" id="QDI92582.1"/>
    </source>
</evidence>
<name>A0A514LL51_9BACI</name>
<dbReference type="Gene3D" id="1.10.3020.10">
    <property type="entry name" value="alpha-amino acid ester hydrolase ( Helical cap domain)"/>
    <property type="match status" value="1"/>
</dbReference>
<gene>
    <name evidence="3" type="ORF">EPH95_16505</name>
</gene>
<dbReference type="InterPro" id="IPR008979">
    <property type="entry name" value="Galactose-bd-like_sf"/>
</dbReference>
<proteinExistence type="predicted"/>
<dbReference type="InterPro" id="IPR005674">
    <property type="entry name" value="CocE/Ser_esterase"/>
</dbReference>
<accession>A0A514LL51</accession>
<evidence type="ECO:0000313" key="4">
    <source>
        <dbReference type="Proteomes" id="UP000319756"/>
    </source>
</evidence>
<dbReference type="InterPro" id="IPR029058">
    <property type="entry name" value="AB_hydrolase_fold"/>
</dbReference>
<dbReference type="GO" id="GO:0008239">
    <property type="term" value="F:dipeptidyl-peptidase activity"/>
    <property type="evidence" value="ECO:0007669"/>
    <property type="project" value="InterPro"/>
</dbReference>
<reference evidence="4" key="1">
    <citation type="submission" date="2019-01" db="EMBL/GenBank/DDBJ databases">
        <title>Genomic analysis of Salicibibacter sp. NKC3-5.</title>
        <authorList>
            <person name="Oh Y.J."/>
        </authorList>
    </citation>
    <scope>NUCLEOTIDE SEQUENCE [LARGE SCALE GENOMIC DNA]</scope>
    <source>
        <strain evidence="4">NKC3-5</strain>
    </source>
</reference>
<keyword evidence="4" id="KW-1185">Reference proteome</keyword>
<protein>
    <submittedName>
        <fullName evidence="3">CocE/NonD family hydrolase</fullName>
    </submittedName>
</protein>
<dbReference type="KEGG" id="sale:EPH95_16505"/>
<dbReference type="EMBL" id="CP035485">
    <property type="protein sequence ID" value="QDI92582.1"/>
    <property type="molecule type" value="Genomic_DNA"/>
</dbReference>
<dbReference type="InterPro" id="IPR000383">
    <property type="entry name" value="Xaa-Pro-like_dom"/>
</dbReference>
<dbReference type="InterPro" id="IPR050585">
    <property type="entry name" value="Xaa-Pro_dipeptidyl-ppase/CocE"/>
</dbReference>
<dbReference type="OrthoDB" id="319764at2"/>
<dbReference type="Pfam" id="PF08530">
    <property type="entry name" value="PepX_C"/>
    <property type="match status" value="1"/>
</dbReference>
<evidence type="ECO:0000256" key="1">
    <source>
        <dbReference type="ARBA" id="ARBA00022801"/>
    </source>
</evidence>
<dbReference type="Proteomes" id="UP000319756">
    <property type="component" value="Chromosome"/>
</dbReference>
<organism evidence="3 4">
    <name type="scientific">Salicibibacter halophilus</name>
    <dbReference type="NCBI Taxonomy" id="2502791"/>
    <lineage>
        <taxon>Bacteria</taxon>
        <taxon>Bacillati</taxon>
        <taxon>Bacillota</taxon>
        <taxon>Bacilli</taxon>
        <taxon>Bacillales</taxon>
        <taxon>Bacillaceae</taxon>
        <taxon>Salicibibacter</taxon>
    </lineage>
</organism>
<dbReference type="SUPFAM" id="SSF53474">
    <property type="entry name" value="alpha/beta-Hydrolases"/>
    <property type="match status" value="1"/>
</dbReference>
<dbReference type="Pfam" id="PF02129">
    <property type="entry name" value="Peptidase_S15"/>
    <property type="match status" value="1"/>
</dbReference>
<feature type="domain" description="Xaa-Pro dipeptidyl-peptidase C-terminal" evidence="2">
    <location>
        <begin position="310"/>
        <end position="550"/>
    </location>
</feature>
<dbReference type="PANTHER" id="PTHR43056:SF10">
    <property type="entry name" value="COCE_NOND FAMILY, PUTATIVE (AFU_ORTHOLOGUE AFUA_7G00600)-RELATED"/>
    <property type="match status" value="1"/>
</dbReference>
<dbReference type="Gene3D" id="3.40.50.1820">
    <property type="entry name" value="alpha/beta hydrolase"/>
    <property type="match status" value="1"/>
</dbReference>
<keyword evidence="1 3" id="KW-0378">Hydrolase</keyword>
<dbReference type="AlphaFoldDB" id="A0A514LL51"/>
<dbReference type="SMART" id="SM00939">
    <property type="entry name" value="PepX_C"/>
    <property type="match status" value="1"/>
</dbReference>
<dbReference type="InterPro" id="IPR013736">
    <property type="entry name" value="Xaa-Pro_dipept_C"/>
</dbReference>
<sequence length="554" mass="62605">MVVYVEYDVECPCSDGTVLRADVYRPAGQGIYPVLLLRLPYDKSNRHYYKGYLDVPRMVAAGYVVILQDVRGRYASDGTYYPFVYERKDGYEAVEWAAALPYANGKVGMFGMSYHGYTQLAAAAETPPSLYAIAPVMAIADGWVDMVQDETMPFDQGSLATWALESILPDQLKRQDRDKELERAHAYIDELPFRLHDQPIREWAPIKKTVPNSFYFDFVNRQITEQTIQQVDVREKLKHIHIPALFIGGWFDSLLGQTLGAYQQFGGKRMLWIGPWTHSNLDGWAGDVFFEHATSPLGVDQLKDLTDLHIKWFGHWLKDKPLNIEKPVHVYHMGKRRWDGQERWPPNNAGISRYHLNHHENTSLQNSVRTLEKKKPETNQTDQCPRNPAAPFPTRGGNLLMAGHGAGMFEQGDLHEREDALVFTTQPLDIPLEVLGTIAANVWVSSDSPLLDLFLQVSDVTPDGKVYNVVDTFIRRTVDDRGRPRHVQVDLTPTSYRFGKGHAIRLAIAGSNAPRFDVNQNNGTTSRTATGGVPANDILYYGGQYPSSLSIPIR</sequence>
<dbReference type="PANTHER" id="PTHR43056">
    <property type="entry name" value="PEPTIDASE S9 PROLYL OLIGOPEPTIDASE"/>
    <property type="match status" value="1"/>
</dbReference>